<dbReference type="CDD" id="cd04690">
    <property type="entry name" value="NUDIX_Hydrolase"/>
    <property type="match status" value="1"/>
</dbReference>
<accession>A0A1H7PHS6</accession>
<dbReference type="InterPro" id="IPR015797">
    <property type="entry name" value="NUDIX_hydrolase-like_dom_sf"/>
</dbReference>
<dbReference type="PANTHER" id="PTHR43758">
    <property type="entry name" value="7,8-DIHYDRO-8-OXOGUANINE TRIPHOSPHATASE"/>
    <property type="match status" value="1"/>
</dbReference>
<keyword evidence="5" id="KW-0460">Magnesium</keyword>
<organism evidence="7 8">
    <name type="scientific">Chitinophaga rupis</name>
    <dbReference type="NCBI Taxonomy" id="573321"/>
    <lineage>
        <taxon>Bacteria</taxon>
        <taxon>Pseudomonadati</taxon>
        <taxon>Bacteroidota</taxon>
        <taxon>Chitinophagia</taxon>
        <taxon>Chitinophagales</taxon>
        <taxon>Chitinophagaceae</taxon>
        <taxon>Chitinophaga</taxon>
    </lineage>
</organism>
<dbReference type="RefSeq" id="WP_089908706.1">
    <property type="nucleotide sequence ID" value="NZ_FOBB01000002.1"/>
</dbReference>
<dbReference type="EMBL" id="FOBB01000002">
    <property type="protein sequence ID" value="SEL35341.1"/>
    <property type="molecule type" value="Genomic_DNA"/>
</dbReference>
<evidence type="ECO:0000256" key="4">
    <source>
        <dbReference type="ARBA" id="ARBA00022801"/>
    </source>
</evidence>
<dbReference type="Pfam" id="PF00293">
    <property type="entry name" value="NUDIX"/>
    <property type="match status" value="1"/>
</dbReference>
<comment type="cofactor">
    <cofactor evidence="1">
        <name>Mg(2+)</name>
        <dbReference type="ChEBI" id="CHEBI:18420"/>
    </cofactor>
</comment>
<proteinExistence type="inferred from homology"/>
<keyword evidence="3" id="KW-0479">Metal-binding</keyword>
<dbReference type="PROSITE" id="PS51462">
    <property type="entry name" value="NUDIX"/>
    <property type="match status" value="1"/>
</dbReference>
<evidence type="ECO:0000256" key="3">
    <source>
        <dbReference type="ARBA" id="ARBA00022723"/>
    </source>
</evidence>
<protein>
    <submittedName>
        <fullName evidence="7">ADP-ribose pyrophosphatase YjhB, NUDIX family</fullName>
    </submittedName>
</protein>
<dbReference type="InterPro" id="IPR020084">
    <property type="entry name" value="NUDIX_hydrolase_CS"/>
</dbReference>
<evidence type="ECO:0000256" key="2">
    <source>
        <dbReference type="ARBA" id="ARBA00005582"/>
    </source>
</evidence>
<dbReference type="PROSITE" id="PS00893">
    <property type="entry name" value="NUDIX_BOX"/>
    <property type="match status" value="1"/>
</dbReference>
<dbReference type="AlphaFoldDB" id="A0A1H7PHS6"/>
<comment type="similarity">
    <text evidence="2">Belongs to the Nudix hydrolase family.</text>
</comment>
<dbReference type="STRING" id="573321.SAMN04488505_10289"/>
<dbReference type="GO" id="GO:0046872">
    <property type="term" value="F:metal ion binding"/>
    <property type="evidence" value="ECO:0007669"/>
    <property type="project" value="UniProtKB-KW"/>
</dbReference>
<gene>
    <name evidence="7" type="ORF">SAMN04488505_10289</name>
</gene>
<evidence type="ECO:0000256" key="1">
    <source>
        <dbReference type="ARBA" id="ARBA00001946"/>
    </source>
</evidence>
<evidence type="ECO:0000313" key="8">
    <source>
        <dbReference type="Proteomes" id="UP000198984"/>
    </source>
</evidence>
<dbReference type="SUPFAM" id="SSF55811">
    <property type="entry name" value="Nudix"/>
    <property type="match status" value="1"/>
</dbReference>
<keyword evidence="4" id="KW-0378">Hydrolase</keyword>
<dbReference type="Proteomes" id="UP000198984">
    <property type="component" value="Unassembled WGS sequence"/>
</dbReference>
<dbReference type="GO" id="GO:0008413">
    <property type="term" value="F:8-oxo-7,8-dihydroguanosine triphosphate pyrophosphatase activity"/>
    <property type="evidence" value="ECO:0007669"/>
    <property type="project" value="TreeGrafter"/>
</dbReference>
<sequence>MKKELHCAGLIVVKDRQLLLAFSNNKQAWYLPGGKVDAGETAVNGLQREVAEELNIHIPLEELQWYHHISAPAFGENGLQMQQDCFIHALTQTPVPSSEIGAVKYFSLADYQKEPQQVPGVLIAFEKLREDGLVD</sequence>
<dbReference type="GO" id="GO:0042262">
    <property type="term" value="P:DNA protection"/>
    <property type="evidence" value="ECO:0007669"/>
    <property type="project" value="TreeGrafter"/>
</dbReference>
<feature type="domain" description="Nudix hydrolase" evidence="6">
    <location>
        <begin position="2"/>
        <end position="129"/>
    </location>
</feature>
<evidence type="ECO:0000256" key="5">
    <source>
        <dbReference type="ARBA" id="ARBA00022842"/>
    </source>
</evidence>
<reference evidence="7 8" key="1">
    <citation type="submission" date="2016-10" db="EMBL/GenBank/DDBJ databases">
        <authorList>
            <person name="de Groot N.N."/>
        </authorList>
    </citation>
    <scope>NUCLEOTIDE SEQUENCE [LARGE SCALE GENOMIC DNA]</scope>
    <source>
        <strain evidence="7 8">DSM 21039</strain>
    </source>
</reference>
<dbReference type="OrthoDB" id="3532303at2"/>
<evidence type="ECO:0000313" key="7">
    <source>
        <dbReference type="EMBL" id="SEL35341.1"/>
    </source>
</evidence>
<keyword evidence="8" id="KW-1185">Reference proteome</keyword>
<evidence type="ECO:0000259" key="6">
    <source>
        <dbReference type="PROSITE" id="PS51462"/>
    </source>
</evidence>
<dbReference type="InterPro" id="IPR000086">
    <property type="entry name" value="NUDIX_hydrolase_dom"/>
</dbReference>
<dbReference type="PANTHER" id="PTHR43758:SF2">
    <property type="entry name" value="OXIDIZED PURINE NUCLEOSIDE TRIPHOSPHATE HYDROLASE"/>
    <property type="match status" value="1"/>
</dbReference>
<dbReference type="Gene3D" id="3.90.79.10">
    <property type="entry name" value="Nucleoside Triphosphate Pyrophosphohydrolase"/>
    <property type="match status" value="1"/>
</dbReference>
<name>A0A1H7PHS6_9BACT</name>
<dbReference type="GO" id="GO:0005737">
    <property type="term" value="C:cytoplasm"/>
    <property type="evidence" value="ECO:0007669"/>
    <property type="project" value="TreeGrafter"/>
</dbReference>